<dbReference type="GeneID" id="55613958"/>
<dbReference type="Pfam" id="PF24043">
    <property type="entry name" value="DUF7352"/>
    <property type="match status" value="1"/>
</dbReference>
<reference evidence="2 3" key="1">
    <citation type="submission" date="2019-01" db="EMBL/GenBank/DDBJ databases">
        <authorList>
            <person name="Fisher A."/>
            <person name="Galvan P."/>
            <person name="Koga A.P."/>
            <person name="Garlena R.A."/>
            <person name="Russell D.A."/>
            <person name="Pope W.H."/>
            <person name="Jacobs-Sera D."/>
            <person name="Hatfull G.F."/>
        </authorList>
    </citation>
    <scope>NUCLEOTIDE SEQUENCE [LARGE SCALE GENOMIC DNA]</scope>
</reference>
<name>A0A410TCN9_9CAUD</name>
<sequence>MPEPKFRAHNGIRTSWIPIEIDSGPQPIHIGEVKVLLITEGPDKSKTLNIYYEVDTESYGDFRGMAQVFYVIGIGEKVPEGATHAGSLALRSGHVFHVYIKNEEHKGGVQLQAEE</sequence>
<gene>
    <name evidence="2" type="primary">78</name>
    <name evidence="2" type="ORF">SEA_DUFFINGTON_78</name>
</gene>
<dbReference type="KEGG" id="vg:55613958"/>
<dbReference type="Proteomes" id="UP000290209">
    <property type="component" value="Segment"/>
</dbReference>
<protein>
    <recommendedName>
        <fullName evidence="1">DUF7352 domain-containing protein</fullName>
    </recommendedName>
</protein>
<evidence type="ECO:0000313" key="2">
    <source>
        <dbReference type="EMBL" id="QAU06783.1"/>
    </source>
</evidence>
<organism evidence="2 3">
    <name type="scientific">Gordonia phage Duffington</name>
    <dbReference type="NCBI Taxonomy" id="2507858"/>
    <lineage>
        <taxon>Viruses</taxon>
        <taxon>Duplodnaviria</taxon>
        <taxon>Heunggongvirae</taxon>
        <taxon>Uroviricota</taxon>
        <taxon>Caudoviricetes</taxon>
        <taxon>Deejayvirinae</taxon>
        <taxon>Kenoshavirus</taxon>
        <taxon>Kenoshavirus duffington</taxon>
    </lineage>
</organism>
<keyword evidence="3" id="KW-1185">Reference proteome</keyword>
<accession>A0A410TCN9</accession>
<dbReference type="RefSeq" id="YP_009843667.1">
    <property type="nucleotide sequence ID" value="NC_048750.1"/>
</dbReference>
<proteinExistence type="predicted"/>
<dbReference type="InterPro" id="IPR055776">
    <property type="entry name" value="DUF7352"/>
</dbReference>
<evidence type="ECO:0000259" key="1">
    <source>
        <dbReference type="Pfam" id="PF24043"/>
    </source>
</evidence>
<feature type="domain" description="DUF7352" evidence="1">
    <location>
        <begin position="16"/>
        <end position="104"/>
    </location>
</feature>
<dbReference type="EMBL" id="MK376957">
    <property type="protein sequence ID" value="QAU06783.1"/>
    <property type="molecule type" value="Genomic_DNA"/>
</dbReference>
<evidence type="ECO:0000313" key="3">
    <source>
        <dbReference type="Proteomes" id="UP000290209"/>
    </source>
</evidence>